<dbReference type="EMBL" id="FNTV01000001">
    <property type="protein sequence ID" value="SEE11994.1"/>
    <property type="molecule type" value="Genomic_DNA"/>
</dbReference>
<dbReference type="RefSeq" id="WP_074710505.1">
    <property type="nucleotide sequence ID" value="NZ_FNTV01000001.1"/>
</dbReference>
<organism evidence="2 3">
    <name type="scientific">Arthrobacter alpinus</name>
    <dbReference type="NCBI Taxonomy" id="656366"/>
    <lineage>
        <taxon>Bacteria</taxon>
        <taxon>Bacillati</taxon>
        <taxon>Actinomycetota</taxon>
        <taxon>Actinomycetes</taxon>
        <taxon>Micrococcales</taxon>
        <taxon>Micrococcaceae</taxon>
        <taxon>Arthrobacter</taxon>
    </lineage>
</organism>
<dbReference type="PANTHER" id="PTHR36503:SF1">
    <property type="entry name" value="BLR2520 PROTEIN"/>
    <property type="match status" value="1"/>
</dbReference>
<evidence type="ECO:0000313" key="2">
    <source>
        <dbReference type="EMBL" id="SEE11994.1"/>
    </source>
</evidence>
<feature type="domain" description="VOC" evidence="1">
    <location>
        <begin position="4"/>
        <end position="132"/>
    </location>
</feature>
<dbReference type="PANTHER" id="PTHR36503">
    <property type="entry name" value="BLR2520 PROTEIN"/>
    <property type="match status" value="1"/>
</dbReference>
<dbReference type="AlphaFoldDB" id="A0A1H5G902"/>
<dbReference type="Proteomes" id="UP000182725">
    <property type="component" value="Unassembled WGS sequence"/>
</dbReference>
<evidence type="ECO:0000259" key="1">
    <source>
        <dbReference type="PROSITE" id="PS51819"/>
    </source>
</evidence>
<dbReference type="Pfam" id="PF00903">
    <property type="entry name" value="Glyoxalase"/>
    <property type="match status" value="1"/>
</dbReference>
<evidence type="ECO:0000313" key="3">
    <source>
        <dbReference type="Proteomes" id="UP000182725"/>
    </source>
</evidence>
<accession>A0A1H5G902</accession>
<dbReference type="InterPro" id="IPR029068">
    <property type="entry name" value="Glyas_Bleomycin-R_OHBP_Dase"/>
</dbReference>
<dbReference type="PROSITE" id="PS51819">
    <property type="entry name" value="VOC"/>
    <property type="match status" value="1"/>
</dbReference>
<reference evidence="2 3" key="1">
    <citation type="submission" date="2016-10" db="EMBL/GenBank/DDBJ databases">
        <authorList>
            <person name="de Groot N.N."/>
        </authorList>
    </citation>
    <scope>NUCLEOTIDE SEQUENCE [LARGE SCALE GENOMIC DNA]</scope>
    <source>
        <strain evidence="2 3">DSM 22274</strain>
    </source>
</reference>
<sequence length="145" mass="15894">MDQQLNFISLGVRDVLRSRDFYISGLGWKAHFEVPGEVIFIQVNHGLILSLWNRSAMAKELGVESESFQSPGGVPPITLSHNVGSPQEVDAVVRDAQKAGAAVAHPPRTQSWGGYSGYFADPDGFRWEVAYNPSWLVDEAGHVTV</sequence>
<dbReference type="InterPro" id="IPR037523">
    <property type="entry name" value="VOC_core"/>
</dbReference>
<dbReference type="Gene3D" id="3.10.180.10">
    <property type="entry name" value="2,3-Dihydroxybiphenyl 1,2-Dioxygenase, domain 1"/>
    <property type="match status" value="1"/>
</dbReference>
<dbReference type="InterPro" id="IPR004360">
    <property type="entry name" value="Glyas_Fos-R_dOase_dom"/>
</dbReference>
<proteinExistence type="predicted"/>
<protein>
    <recommendedName>
        <fullName evidence="1">VOC domain-containing protein</fullName>
    </recommendedName>
</protein>
<dbReference type="SUPFAM" id="SSF54593">
    <property type="entry name" value="Glyoxalase/Bleomycin resistance protein/Dihydroxybiphenyl dioxygenase"/>
    <property type="match status" value="1"/>
</dbReference>
<gene>
    <name evidence="2" type="ORF">SAMN04489740_0700</name>
</gene>
<name>A0A1H5G902_9MICC</name>